<dbReference type="EMBL" id="JAGWCR010000026">
    <property type="protein sequence ID" value="MBS3652458.1"/>
    <property type="molecule type" value="Genomic_DNA"/>
</dbReference>
<dbReference type="Pfam" id="PF13289">
    <property type="entry name" value="SIR2_2"/>
    <property type="match status" value="1"/>
</dbReference>
<organism evidence="1 2">
    <name type="scientific">Pseudaminobacter soli</name>
    <name type="common">ex Zhang et al. 2022</name>
    <dbReference type="NCBI Taxonomy" id="2831468"/>
    <lineage>
        <taxon>Bacteria</taxon>
        <taxon>Pseudomonadati</taxon>
        <taxon>Pseudomonadota</taxon>
        <taxon>Alphaproteobacteria</taxon>
        <taxon>Hyphomicrobiales</taxon>
        <taxon>Phyllobacteriaceae</taxon>
        <taxon>Pseudaminobacter</taxon>
    </lineage>
</organism>
<protein>
    <submittedName>
        <fullName evidence="1">SIR2 family protein</fullName>
    </submittedName>
</protein>
<name>A0A942I4T9_9HYPH</name>
<accession>A0A942I4T9</accession>
<evidence type="ECO:0000313" key="2">
    <source>
        <dbReference type="Proteomes" id="UP000680348"/>
    </source>
</evidence>
<dbReference type="Gene3D" id="3.40.50.1220">
    <property type="entry name" value="TPP-binding domain"/>
    <property type="match status" value="1"/>
</dbReference>
<dbReference type="SUPFAM" id="SSF52467">
    <property type="entry name" value="DHS-like NAD/FAD-binding domain"/>
    <property type="match status" value="1"/>
</dbReference>
<comment type="caution">
    <text evidence="1">The sequence shown here is derived from an EMBL/GenBank/DDBJ whole genome shotgun (WGS) entry which is preliminary data.</text>
</comment>
<keyword evidence="2" id="KW-1185">Reference proteome</keyword>
<dbReference type="InterPro" id="IPR029035">
    <property type="entry name" value="DHS-like_NAD/FAD-binding_dom"/>
</dbReference>
<sequence>MQFVTDGPDIPISLLRAQREGSLMFVVGAGVSRAAGLPLFGDLADKVYERLGQAIPGAPGSLAGRAEEEARDARQYDRLLGLLEQRVVYRGTNWRQPRNSVREAVAALVTSGRRANFTPHADLLDLSRGPDGHPRIVTTNFDTIFERVWYRRTRQRLPSSAGQGMPTVGSHDFTGALHLHGRVTDRQHRLTETDLVLTSADFGEAYMRSGWASRIVYDLLRRYTLVLVGYSADDPPMRYMLEATEQGRLNFPDLKPAYALVADPNGDSGGIREAWRGKGLQPLIYPAPGHDHSALYRTLNAWAEMVRDPLAWSEAELARIAAVRYAESSADDCAKFAFLTSEISSAAAAARSAADPAWVEALHNDGQNPDDWTYIAWFRDRLQSAVVARYAAAANDAFKLRIARAVDFLLRSRQEPLPELYGRFWLLFVQANLRPGPSPYGGIREGAAVTTNRIQAIVAALEPRLRVERRFSLHEPDEPEAEPRNIHDLAHFRFRTSERDWQRRLERWPQDTRAEERLILALDRALSEACELATDAGLNQADGDLMSFDLAFVHAPEEGEGLIEPGDRHAGQWRLNQPDAHNDRFAPLVRLMTGLWRRLAARDPHRATRIATGWAERDEMIFKRLGAWAATVTDVGPSKSIEDYLRRTTRPRYWSSDNTAELVRFYCRRWNSLAERTRKQIEDVILAGLPPEIVRRFARPVDRAYTRALYTARELARIRTAGGRLSRKASDRLTALYAEFPNLPREVPILAHLYNPSWSGWGLSADIRVLDEVADNRLLERAEAFETNSRLEQADLWRVFAKSEPARAFAALVDAQAKGQFPAHRWEPLLGLYAYLETERPAGLPDIIAVLAALAPVAAAELNPLSHLLSRIVERHAASTGEPLFPAILALWDQLLPVSATIDDENDRTRPFSEAILSHPLAGLAESLVTMQSHVDREAGGGFADQFAGRFEALIALPARAGIIARGALMRQLPFLHWLAPVWVEEHLFTALLEESDEALNLMSVVARSVAPQYPVLFNRLKAAIFRALEHESTDDPVREHLSGAVVGAAFAVIEGREGFELTNVECRRTLTRMPNSVLSRMAWELGSLLRNEPDLGAKAAYWERAVEPFLTGYWPNDVSARTAEVSENLARLPALAGDAFEQAVDVILGLVRPIGRYELRFALGLDEVDDLIARYPRAALRLIVSMLDRDAPPPSDITEVIQALLDANPTIAAEPAFWRLRLMQRPN</sequence>
<proteinExistence type="predicted"/>
<gene>
    <name evidence="1" type="ORF">KEU06_28125</name>
</gene>
<reference evidence="1" key="1">
    <citation type="submission" date="2021-04" db="EMBL/GenBank/DDBJ databases">
        <title>Pseudaminobacter soli sp. nov., isolated from paddy soil contaminated by heavy metals.</title>
        <authorList>
            <person name="Zhang K."/>
        </authorList>
    </citation>
    <scope>NUCLEOTIDE SEQUENCE</scope>
    <source>
        <strain evidence="1">19-2017</strain>
    </source>
</reference>
<dbReference type="AlphaFoldDB" id="A0A942I4T9"/>
<dbReference type="Proteomes" id="UP000680348">
    <property type="component" value="Unassembled WGS sequence"/>
</dbReference>
<evidence type="ECO:0000313" key="1">
    <source>
        <dbReference type="EMBL" id="MBS3652458.1"/>
    </source>
</evidence>